<keyword evidence="2" id="KW-1185">Reference proteome</keyword>
<dbReference type="RefSeq" id="WP_162608592.1">
    <property type="nucleotide sequence ID" value="NZ_JACSPP010000153.1"/>
</dbReference>
<reference evidence="1 2" key="1">
    <citation type="submission" date="2020-08" db="EMBL/GenBank/DDBJ databases">
        <title>A Genomic Blueprint of the Chicken Gut Microbiome.</title>
        <authorList>
            <person name="Gilroy R."/>
            <person name="Ravi A."/>
            <person name="Getino M."/>
            <person name="Pursley I."/>
            <person name="Horton D.L."/>
            <person name="Alikhan N.-F."/>
            <person name="Baker D."/>
            <person name="Gharbi K."/>
            <person name="Hall N."/>
            <person name="Watson M."/>
            <person name="Adriaenssens E.M."/>
            <person name="Foster-Nyarko E."/>
            <person name="Jarju S."/>
            <person name="Secka A."/>
            <person name="Antonio M."/>
            <person name="Oren A."/>
            <person name="Chaudhuri R."/>
            <person name="La Ragione R.M."/>
            <person name="Hildebrand F."/>
            <person name="Pallen M.J."/>
        </authorList>
    </citation>
    <scope>NUCLEOTIDE SEQUENCE [LARGE SCALE GENOMIC DNA]</scope>
    <source>
        <strain evidence="1 2">Sa1CVN1</strain>
    </source>
</reference>
<organism evidence="1 2">
    <name type="scientific">Phocaeicola intestinalis</name>
    <dbReference type="NCBI Taxonomy" id="2762212"/>
    <lineage>
        <taxon>Bacteria</taxon>
        <taxon>Pseudomonadati</taxon>
        <taxon>Bacteroidota</taxon>
        <taxon>Bacteroidia</taxon>
        <taxon>Bacteroidales</taxon>
        <taxon>Bacteroidaceae</taxon>
        <taxon>Phocaeicola</taxon>
    </lineage>
</organism>
<accession>A0ABR8YDG4</accession>
<evidence type="ECO:0000313" key="1">
    <source>
        <dbReference type="EMBL" id="MBD8042177.1"/>
    </source>
</evidence>
<gene>
    <name evidence="1" type="ORF">H9625_17450</name>
</gene>
<proteinExistence type="predicted"/>
<comment type="caution">
    <text evidence="1">The sequence shown here is derived from an EMBL/GenBank/DDBJ whole genome shotgun (WGS) entry which is preliminary data.</text>
</comment>
<sequence>MAHRFGKPDTHAGHIRMQAQVGGYAEQRKAEAHLAVACGAATAWTVHERGQGDAQAG</sequence>
<dbReference type="Proteomes" id="UP000620874">
    <property type="component" value="Unassembled WGS sequence"/>
</dbReference>
<name>A0ABR8YDG4_9BACT</name>
<dbReference type="EMBL" id="JACSPP010000153">
    <property type="protein sequence ID" value="MBD8042177.1"/>
    <property type="molecule type" value="Genomic_DNA"/>
</dbReference>
<evidence type="ECO:0000313" key="2">
    <source>
        <dbReference type="Proteomes" id="UP000620874"/>
    </source>
</evidence>
<protein>
    <submittedName>
        <fullName evidence="1">Uncharacterized protein</fullName>
    </submittedName>
</protein>